<name>A0A0R0D1B1_9GAMM</name>
<accession>A0A0R0D1B1</accession>
<dbReference type="PATRIC" id="fig|405446.3.peg.2556"/>
<keyword evidence="1" id="KW-0812">Transmembrane</keyword>
<keyword evidence="1" id="KW-1133">Transmembrane helix</keyword>
<keyword evidence="3" id="KW-1185">Reference proteome</keyword>
<evidence type="ECO:0000313" key="2">
    <source>
        <dbReference type="EMBL" id="KRG72378.1"/>
    </source>
</evidence>
<dbReference type="AlphaFoldDB" id="A0A0R0D1B1"/>
<gene>
    <name evidence="2" type="ORF">ABB27_01585</name>
</gene>
<keyword evidence="1" id="KW-0472">Membrane</keyword>
<protein>
    <recommendedName>
        <fullName evidence="4">Serine/threonine protein kinase</fullName>
    </recommendedName>
</protein>
<dbReference type="RefSeq" id="WP_057626472.1">
    <property type="nucleotide sequence ID" value="NZ_LDJJ01000005.1"/>
</dbReference>
<dbReference type="Proteomes" id="UP000051863">
    <property type="component" value="Unassembled WGS sequence"/>
</dbReference>
<evidence type="ECO:0000313" key="3">
    <source>
        <dbReference type="Proteomes" id="UP000051863"/>
    </source>
</evidence>
<dbReference type="EMBL" id="LDJJ01000005">
    <property type="protein sequence ID" value="KRG72378.1"/>
    <property type="molecule type" value="Genomic_DNA"/>
</dbReference>
<feature type="transmembrane region" description="Helical" evidence="1">
    <location>
        <begin position="42"/>
        <end position="66"/>
    </location>
</feature>
<evidence type="ECO:0008006" key="4">
    <source>
        <dbReference type="Google" id="ProtNLM"/>
    </source>
</evidence>
<feature type="transmembrane region" description="Helical" evidence="1">
    <location>
        <begin position="78"/>
        <end position="102"/>
    </location>
</feature>
<feature type="transmembrane region" description="Helical" evidence="1">
    <location>
        <begin position="122"/>
        <end position="141"/>
    </location>
</feature>
<dbReference type="OrthoDB" id="5954304at2"/>
<sequence length="223" mass="25381">MELDQLKAAWADQAQRIDQLEARALQAWQQPRQHAVRQRLRWFSGLQLAWLLVWIVMTALAAGFWVEHRQVPQLLLSGLALHVYGIAAIWVSITRALFAVHVDRAEAPVLIQQQRLARLRRFTALTELGLGLPWFWLWLLALQCLCVQWLGLDLYAMAPAWFLGTLGFGVAVMLGSVVAARWVMQRLPANHRLQRLLDSLSGQSLARAQQQLQELQELQQGVG</sequence>
<evidence type="ECO:0000256" key="1">
    <source>
        <dbReference type="SAM" id="Phobius"/>
    </source>
</evidence>
<feature type="transmembrane region" description="Helical" evidence="1">
    <location>
        <begin position="161"/>
        <end position="184"/>
    </location>
</feature>
<organism evidence="2 3">
    <name type="scientific">Stenotrophomonas terrae</name>
    <dbReference type="NCBI Taxonomy" id="405446"/>
    <lineage>
        <taxon>Bacteria</taxon>
        <taxon>Pseudomonadati</taxon>
        <taxon>Pseudomonadota</taxon>
        <taxon>Gammaproteobacteria</taxon>
        <taxon>Lysobacterales</taxon>
        <taxon>Lysobacteraceae</taxon>
        <taxon>Stenotrophomonas</taxon>
    </lineage>
</organism>
<comment type="caution">
    <text evidence="2">The sequence shown here is derived from an EMBL/GenBank/DDBJ whole genome shotgun (WGS) entry which is preliminary data.</text>
</comment>
<proteinExistence type="predicted"/>
<reference evidence="2 3" key="1">
    <citation type="submission" date="2015-05" db="EMBL/GenBank/DDBJ databases">
        <title>Genome sequencing and analysis of members of genus Stenotrophomonas.</title>
        <authorList>
            <person name="Patil P.P."/>
            <person name="Midha S."/>
            <person name="Patil P.B."/>
        </authorList>
    </citation>
    <scope>NUCLEOTIDE SEQUENCE [LARGE SCALE GENOMIC DNA]</scope>
    <source>
        <strain evidence="2 3">DSM 18941</strain>
    </source>
</reference>